<dbReference type="Pfam" id="PF13188">
    <property type="entry name" value="PAS_8"/>
    <property type="match status" value="1"/>
</dbReference>
<proteinExistence type="predicted"/>
<dbReference type="AlphaFoldDB" id="A0A1G8URR2"/>
<organism evidence="4 5">
    <name type="scientific">Halovenus aranensis</name>
    <dbReference type="NCBI Taxonomy" id="890420"/>
    <lineage>
        <taxon>Archaea</taxon>
        <taxon>Methanobacteriati</taxon>
        <taxon>Methanobacteriota</taxon>
        <taxon>Stenosarchaea group</taxon>
        <taxon>Halobacteria</taxon>
        <taxon>Halobacteriales</taxon>
        <taxon>Haloarculaceae</taxon>
        <taxon>Halovenus</taxon>
    </lineage>
</organism>
<dbReference type="InterPro" id="IPR004358">
    <property type="entry name" value="Sig_transdc_His_kin-like_C"/>
</dbReference>
<feature type="transmembrane region" description="Helical" evidence="2">
    <location>
        <begin position="152"/>
        <end position="170"/>
    </location>
</feature>
<evidence type="ECO:0000313" key="5">
    <source>
        <dbReference type="Proteomes" id="UP000198856"/>
    </source>
</evidence>
<dbReference type="InterPro" id="IPR036890">
    <property type="entry name" value="HATPase_C_sf"/>
</dbReference>
<accession>A0A1G8URR2</accession>
<evidence type="ECO:0000256" key="1">
    <source>
        <dbReference type="ARBA" id="ARBA00022553"/>
    </source>
</evidence>
<feature type="transmembrane region" description="Helical" evidence="2">
    <location>
        <begin position="182"/>
        <end position="201"/>
    </location>
</feature>
<dbReference type="PANTHER" id="PTHR43547">
    <property type="entry name" value="TWO-COMPONENT HISTIDINE KINASE"/>
    <property type="match status" value="1"/>
</dbReference>
<dbReference type="PROSITE" id="PS50109">
    <property type="entry name" value="HIS_KIN"/>
    <property type="match status" value="1"/>
</dbReference>
<dbReference type="Proteomes" id="UP000198856">
    <property type="component" value="Unassembled WGS sequence"/>
</dbReference>
<evidence type="ECO:0000256" key="2">
    <source>
        <dbReference type="SAM" id="Phobius"/>
    </source>
</evidence>
<sequence length="570" mass="62293">MGWTVSVVSAVVLTAGVLCAGIGIVALQKRPDPVATPLAALMFFGTLWTIPEAISLGFDTLDQILFWNKLLFPGASLVPVAYFVLGLRYAGYDRWRSWTFYGGLCVIPVVTVLGALTNDVHGLFWESVAIEQVAGVTTLAGANGPLLWLNLGYSYLLIVVAWAIFAGVALRSRPLYRRQALLMLVGGVAPTVLNVMFNLGVGPLPALDLTSSSLALSGTAFALALFRYELIGLTPAAYRSVPDLFADGVLVFDDDRRVVEANEHAERILDTDITAGTAATDLFDSPLRSLDGTVLTVDKPNPRMYTVRYSVLCDQRDDPAGHAVVMREVTELKEHQQRLSVTNRVLRHNLRNELNIVLGVADQLEGADLDERARKSLDRLQAAAGRLNDVSEKARHIQASLRIDQEALLAIDLVVTVETVIDRYRTEFPEAEIRYEGPDRLLVRAAGRDTLETVVRNVIENALEHNDNEQPTVEVAVSDRGDEAVLTVADDGPGIPVDEVEILDETVESQLEHGSSLGLWLTHWLVTAMDGRIEFASNEPRGSVVTVRLQTADETVSANRPRRRAGADDD</sequence>
<dbReference type="PANTHER" id="PTHR43547:SF2">
    <property type="entry name" value="HYBRID SIGNAL TRANSDUCTION HISTIDINE KINASE C"/>
    <property type="match status" value="1"/>
</dbReference>
<dbReference type="CDD" id="cd00075">
    <property type="entry name" value="HATPase"/>
    <property type="match status" value="1"/>
</dbReference>
<feature type="domain" description="Histidine kinase" evidence="3">
    <location>
        <begin position="345"/>
        <end position="553"/>
    </location>
</feature>
<dbReference type="OrthoDB" id="327291at2157"/>
<feature type="transmembrane region" description="Helical" evidence="2">
    <location>
        <begin position="70"/>
        <end position="91"/>
    </location>
</feature>
<dbReference type="Gene3D" id="3.30.565.10">
    <property type="entry name" value="Histidine kinase-like ATPase, C-terminal domain"/>
    <property type="match status" value="1"/>
</dbReference>
<keyword evidence="1" id="KW-0597">Phosphoprotein</keyword>
<name>A0A1G8URR2_9EURY</name>
<evidence type="ECO:0000259" key="3">
    <source>
        <dbReference type="PROSITE" id="PS50109"/>
    </source>
</evidence>
<dbReference type="Pfam" id="PF16927">
    <property type="entry name" value="HisKA_7TM"/>
    <property type="match status" value="1"/>
</dbReference>
<dbReference type="PRINTS" id="PR00344">
    <property type="entry name" value="BCTRLSENSOR"/>
</dbReference>
<feature type="transmembrane region" description="Helical" evidence="2">
    <location>
        <begin position="98"/>
        <end position="117"/>
    </location>
</feature>
<dbReference type="SUPFAM" id="SSF55785">
    <property type="entry name" value="PYP-like sensor domain (PAS domain)"/>
    <property type="match status" value="1"/>
</dbReference>
<dbReference type="SUPFAM" id="SSF55874">
    <property type="entry name" value="ATPase domain of HSP90 chaperone/DNA topoisomerase II/histidine kinase"/>
    <property type="match status" value="1"/>
</dbReference>
<dbReference type="InterPro" id="IPR005467">
    <property type="entry name" value="His_kinase_dom"/>
</dbReference>
<keyword evidence="2" id="KW-0812">Transmembrane</keyword>
<keyword evidence="2" id="KW-1133">Transmembrane helix</keyword>
<feature type="transmembrane region" description="Helical" evidence="2">
    <location>
        <begin position="6"/>
        <end position="27"/>
    </location>
</feature>
<evidence type="ECO:0000313" key="4">
    <source>
        <dbReference type="EMBL" id="SDJ56247.1"/>
    </source>
</evidence>
<dbReference type="RefSeq" id="WP_092700813.1">
    <property type="nucleotide sequence ID" value="NZ_FNFC01000005.1"/>
</dbReference>
<keyword evidence="5" id="KW-1185">Reference proteome</keyword>
<keyword evidence="2" id="KW-0472">Membrane</keyword>
<feature type="transmembrane region" description="Helical" evidence="2">
    <location>
        <begin position="34"/>
        <end position="50"/>
    </location>
</feature>
<dbReference type="Pfam" id="PF02518">
    <property type="entry name" value="HATPase_c"/>
    <property type="match status" value="1"/>
</dbReference>
<dbReference type="Gene3D" id="3.30.450.20">
    <property type="entry name" value="PAS domain"/>
    <property type="match status" value="1"/>
</dbReference>
<dbReference type="GO" id="GO:0000155">
    <property type="term" value="F:phosphorelay sensor kinase activity"/>
    <property type="evidence" value="ECO:0007669"/>
    <property type="project" value="TreeGrafter"/>
</dbReference>
<dbReference type="STRING" id="890420.SAMN05216226_10566"/>
<dbReference type="InterPro" id="IPR035965">
    <property type="entry name" value="PAS-like_dom_sf"/>
</dbReference>
<dbReference type="InterPro" id="IPR003594">
    <property type="entry name" value="HATPase_dom"/>
</dbReference>
<protein>
    <submittedName>
        <fullName evidence="4">PAS domain-containing protein</fullName>
    </submittedName>
</protein>
<dbReference type="EMBL" id="FNFC01000005">
    <property type="protein sequence ID" value="SDJ56247.1"/>
    <property type="molecule type" value="Genomic_DNA"/>
</dbReference>
<dbReference type="SMART" id="SM00387">
    <property type="entry name" value="HATPase_c"/>
    <property type="match status" value="1"/>
</dbReference>
<dbReference type="InterPro" id="IPR031621">
    <property type="entry name" value="HisKA_7TM"/>
</dbReference>
<gene>
    <name evidence="4" type="ORF">SAMN05216226_10566</name>
</gene>
<reference evidence="4 5" key="1">
    <citation type="submission" date="2016-10" db="EMBL/GenBank/DDBJ databases">
        <authorList>
            <person name="de Groot N.N."/>
        </authorList>
    </citation>
    <scope>NUCLEOTIDE SEQUENCE [LARGE SCALE GENOMIC DNA]</scope>
    <source>
        <strain evidence="4 5">IBRC-M10015</strain>
    </source>
</reference>
<dbReference type="InterPro" id="IPR000014">
    <property type="entry name" value="PAS"/>
</dbReference>